<evidence type="ECO:0000256" key="5">
    <source>
        <dbReference type="ARBA" id="ARBA00022989"/>
    </source>
</evidence>
<dbReference type="InterPro" id="IPR029044">
    <property type="entry name" value="Nucleotide-diphossugar_trans"/>
</dbReference>
<evidence type="ECO:0000256" key="2">
    <source>
        <dbReference type="ARBA" id="ARBA00012543"/>
    </source>
</evidence>
<dbReference type="Proteomes" id="UP000054107">
    <property type="component" value="Unassembled WGS sequence"/>
</dbReference>
<feature type="transmembrane region" description="Helical" evidence="8">
    <location>
        <begin position="956"/>
        <end position="981"/>
    </location>
</feature>
<dbReference type="PANTHER" id="PTHR22914:SF41">
    <property type="entry name" value="CHITIN SYNTHASE 7"/>
    <property type="match status" value="1"/>
</dbReference>
<evidence type="ECO:0000313" key="9">
    <source>
        <dbReference type="EMBL" id="CEP19963.1"/>
    </source>
</evidence>
<evidence type="ECO:0000256" key="6">
    <source>
        <dbReference type="ARBA" id="ARBA00023136"/>
    </source>
</evidence>
<feature type="transmembrane region" description="Helical" evidence="8">
    <location>
        <begin position="58"/>
        <end position="80"/>
    </location>
</feature>
<feature type="region of interest" description="Disordered" evidence="7">
    <location>
        <begin position="1384"/>
        <end position="1403"/>
    </location>
</feature>
<dbReference type="GO" id="GO:0016020">
    <property type="term" value="C:membrane"/>
    <property type="evidence" value="ECO:0007669"/>
    <property type="project" value="UniProtKB-SubCell"/>
</dbReference>
<feature type="compositionally biased region" description="Acidic residues" evidence="7">
    <location>
        <begin position="735"/>
        <end position="745"/>
    </location>
</feature>
<feature type="compositionally biased region" description="Low complexity" evidence="7">
    <location>
        <begin position="1289"/>
        <end position="1300"/>
    </location>
</feature>
<evidence type="ECO:0000256" key="7">
    <source>
        <dbReference type="SAM" id="MobiDB-lite"/>
    </source>
</evidence>
<feature type="compositionally biased region" description="Low complexity" evidence="7">
    <location>
        <begin position="746"/>
        <end position="755"/>
    </location>
</feature>
<dbReference type="EC" id="2.4.1.16" evidence="2"/>
<feature type="transmembrane region" description="Helical" evidence="8">
    <location>
        <begin position="342"/>
        <end position="361"/>
    </location>
</feature>
<name>A0A0B7NX84_9FUNG</name>
<dbReference type="PANTHER" id="PTHR22914">
    <property type="entry name" value="CHITIN SYNTHASE"/>
    <property type="match status" value="1"/>
</dbReference>
<organism evidence="9 10">
    <name type="scientific">Parasitella parasitica</name>
    <dbReference type="NCBI Taxonomy" id="35722"/>
    <lineage>
        <taxon>Eukaryota</taxon>
        <taxon>Fungi</taxon>
        <taxon>Fungi incertae sedis</taxon>
        <taxon>Mucoromycota</taxon>
        <taxon>Mucoromycotina</taxon>
        <taxon>Mucoromycetes</taxon>
        <taxon>Mucorales</taxon>
        <taxon>Mucorineae</taxon>
        <taxon>Mucoraceae</taxon>
        <taxon>Parasitella</taxon>
    </lineage>
</organism>
<feature type="compositionally biased region" description="Polar residues" evidence="7">
    <location>
        <begin position="1129"/>
        <end position="1152"/>
    </location>
</feature>
<dbReference type="Pfam" id="PF03142">
    <property type="entry name" value="Chitin_synth_2"/>
    <property type="match status" value="2"/>
</dbReference>
<evidence type="ECO:0000256" key="3">
    <source>
        <dbReference type="ARBA" id="ARBA00022676"/>
    </source>
</evidence>
<feature type="region of interest" description="Disordered" evidence="7">
    <location>
        <begin position="1270"/>
        <end position="1303"/>
    </location>
</feature>
<feature type="region of interest" description="Disordered" evidence="7">
    <location>
        <begin position="721"/>
        <end position="755"/>
    </location>
</feature>
<dbReference type="GO" id="GO:0006031">
    <property type="term" value="P:chitin biosynthetic process"/>
    <property type="evidence" value="ECO:0007669"/>
    <property type="project" value="TreeGrafter"/>
</dbReference>
<proteinExistence type="predicted"/>
<evidence type="ECO:0000256" key="8">
    <source>
        <dbReference type="SAM" id="Phobius"/>
    </source>
</evidence>
<dbReference type="STRING" id="35722.A0A0B7NX84"/>
<reference evidence="9 10" key="1">
    <citation type="submission" date="2014-09" db="EMBL/GenBank/DDBJ databases">
        <authorList>
            <person name="Ellenberger Sabrina"/>
        </authorList>
    </citation>
    <scope>NUCLEOTIDE SEQUENCE [LARGE SCALE GENOMIC DNA]</scope>
    <source>
        <strain evidence="9 10">CBS 412.66</strain>
    </source>
</reference>
<evidence type="ECO:0000256" key="4">
    <source>
        <dbReference type="ARBA" id="ARBA00022692"/>
    </source>
</evidence>
<dbReference type="InterPro" id="IPR004835">
    <property type="entry name" value="Chitin_synth"/>
</dbReference>
<keyword evidence="6 8" id="KW-0472">Membrane</keyword>
<keyword evidence="4 8" id="KW-0812">Transmembrane</keyword>
<dbReference type="OrthoDB" id="2235682at2759"/>
<dbReference type="GO" id="GO:0071944">
    <property type="term" value="C:cell periphery"/>
    <property type="evidence" value="ECO:0007669"/>
    <property type="project" value="TreeGrafter"/>
</dbReference>
<feature type="region of interest" description="Disordered" evidence="7">
    <location>
        <begin position="1129"/>
        <end position="1161"/>
    </location>
</feature>
<dbReference type="EMBL" id="LN734170">
    <property type="protein sequence ID" value="CEP19963.1"/>
    <property type="molecule type" value="Genomic_DNA"/>
</dbReference>
<feature type="transmembrane region" description="Helical" evidence="8">
    <location>
        <begin position="891"/>
        <end position="915"/>
    </location>
</feature>
<dbReference type="GO" id="GO:0030428">
    <property type="term" value="C:cell septum"/>
    <property type="evidence" value="ECO:0007669"/>
    <property type="project" value="TreeGrafter"/>
</dbReference>
<sequence>MATIDSKNMRPPSCRRIVWVAYARICTLFIPDTLLVYISNGRLTTKVRRMAWREKIALLLTVTLIVAAFCIWLEFITTLFCDPPPTYDYTQVYSNTSESSSINGEVVDWHGLGNTSAMTQQVNAYPHYDLSPMFPSFMALLRPTDQTRYDDQVVDACINGFNRSTKADNWLSYKLANDPGYVFKDNKLQSCPLPNQRNKTGAPCFYSSASKEEYVRYPKKGSLKFNVDDIYSNFSSLPHSHAPGQAFVVLDNRVLDVTDYLEATTNIVKVTNGAHSRAFALDRMFLPLDLTILLFVHMGEDISTIFHTEIAHADQFKECLYTLFYHGVIDGTEDEGCSHINLALWITMGCFLLYFLLKMNLANLSRLRFMQHFLYKTVPPGNDDSKRQTFSTLDNAKYLLPYTLLFIPCYAETSEALRQTFDSLARTSYPDTRKLLFFVCDGLVKGKSESKETYLCILDALGYSSPEDRESRAYISLGQGVRRVNYAKVYAGFYESGRNRVPFLMIVKVGAPNEALSTLRAPGNRGKRDSMVIVLSFLERCMNLALNRITPLEFELFNLCYNLLGIDPREFKYMLVTDADTQVQDDVVYRMVSRLEADPKILAVNGYIRPANPEENIITMLQIFPLYMTFYSGLAYEACLGRVTTINGGFVMYRIWTESSGIQPLYRQVGESSLDSDTSSSPFNTKVNESIKLKQVHSQAHSTKAMLNKWPKVSDEIISAPADSTMPKAPNGVEFNDDNRDDDGDNSSSDDNVTTTTINTTITTTFRKKASYHRYSHSKKKKVPSQPTLSLLPNTNIQPCCIRPTVLRGFAAPRPATMHMENILLLGEDQYFGIVLLRSNPHCRFAFEPEAIGYATLPTNFFALQALQIRNIRATFHNQIEFQHVAKHLGLMYWIISFTKLLDVIFSTPIIVYLYTIYIRYFLYKDMAYAIIAGSFTCLIVLHIFYFVIRRQFKYVLWFCIYGLFSVPIFGVYFPILAIWYSDYAYRWYDVWPTKKGGYHSRLHGIVMDEKTEDEYLLQEEAEAEDAVVRMRLADFEVLEAEKTAQREKEQAEILDAKFSGFTGYVNTIAAANGGAISGHVSKPSWSSSRASRSSLISSPPLAQVKNGIKMREGHSRFASEDDARFLLTSGSHNRSSTPRTSSINSTPSSPRNPFASALDDPFDDAYEDPLKIVKHTRSFSNIININVATAAAAAKGSSTIHHKASNSQSSYFSRGSFDTGSDYPYRQHGMFIPSLAAQDSNHDTAGGFTNMQHQIRSYSATSSSYATTAAGTAANRHPPSAYPPPHISSSQNTNPSSPSATFSQPVFYAAEHDLLSREQANNGDQEELIAETASTISLNPSLSNSVISMEGDAPVLEQIDKGNHVGPYHILRGRQSRLYNHQVSEGRNTPVHSRITSRQQQP</sequence>
<keyword evidence="10" id="KW-1185">Reference proteome</keyword>
<protein>
    <recommendedName>
        <fullName evidence="2">chitin synthase</fullName>
        <ecNumber evidence="2">2.4.1.16</ecNumber>
    </recommendedName>
</protein>
<gene>
    <name evidence="9" type="primary">PARPA_14282.1 scaffold 49419</name>
</gene>
<keyword evidence="5 8" id="KW-1133">Transmembrane helix</keyword>
<keyword evidence="3" id="KW-0808">Transferase</keyword>
<accession>A0A0B7NX84</accession>
<comment type="subcellular location">
    <subcellularLocation>
        <location evidence="1">Membrane</location>
        <topology evidence="1">Multi-pass membrane protein</topology>
    </subcellularLocation>
</comment>
<feature type="transmembrane region" description="Helical" evidence="8">
    <location>
        <begin position="927"/>
        <end position="949"/>
    </location>
</feature>
<evidence type="ECO:0000313" key="10">
    <source>
        <dbReference type="Proteomes" id="UP000054107"/>
    </source>
</evidence>
<evidence type="ECO:0000256" key="1">
    <source>
        <dbReference type="ARBA" id="ARBA00004141"/>
    </source>
</evidence>
<keyword evidence="3" id="KW-0328">Glycosyltransferase</keyword>
<dbReference type="GO" id="GO:0004100">
    <property type="term" value="F:chitin synthase activity"/>
    <property type="evidence" value="ECO:0007669"/>
    <property type="project" value="UniProtKB-EC"/>
</dbReference>
<dbReference type="SUPFAM" id="SSF53448">
    <property type="entry name" value="Nucleotide-diphospho-sugar transferases"/>
    <property type="match status" value="1"/>
</dbReference>